<dbReference type="Proteomes" id="UP001056778">
    <property type="component" value="Chromosome 7"/>
</dbReference>
<proteinExistence type="predicted"/>
<evidence type="ECO:0000313" key="1">
    <source>
        <dbReference type="EMBL" id="KAI4458167.1"/>
    </source>
</evidence>
<organism evidence="1 2">
    <name type="scientific">Holotrichia oblita</name>
    <name type="common">Chafer beetle</name>
    <dbReference type="NCBI Taxonomy" id="644536"/>
    <lineage>
        <taxon>Eukaryota</taxon>
        <taxon>Metazoa</taxon>
        <taxon>Ecdysozoa</taxon>
        <taxon>Arthropoda</taxon>
        <taxon>Hexapoda</taxon>
        <taxon>Insecta</taxon>
        <taxon>Pterygota</taxon>
        <taxon>Neoptera</taxon>
        <taxon>Endopterygota</taxon>
        <taxon>Coleoptera</taxon>
        <taxon>Polyphaga</taxon>
        <taxon>Scarabaeiformia</taxon>
        <taxon>Scarabaeidae</taxon>
        <taxon>Melolonthinae</taxon>
        <taxon>Holotrichia</taxon>
    </lineage>
</organism>
<accession>A0ACB9ST42</accession>
<protein>
    <submittedName>
        <fullName evidence="1">Dicer-related</fullName>
    </submittedName>
</protein>
<reference evidence="1" key="1">
    <citation type="submission" date="2022-04" db="EMBL/GenBank/DDBJ databases">
        <title>Chromosome-scale genome assembly of Holotrichia oblita Faldermann.</title>
        <authorList>
            <person name="Rongchong L."/>
        </authorList>
    </citation>
    <scope>NUCLEOTIDE SEQUENCE</scope>
    <source>
        <strain evidence="1">81SQS9</strain>
    </source>
</reference>
<evidence type="ECO:0000313" key="2">
    <source>
        <dbReference type="Proteomes" id="UP001056778"/>
    </source>
</evidence>
<name>A0ACB9ST42_HOLOL</name>
<sequence length="1548" mass="178111">MDENEFKPRNYQVELMQTAVNNNTIIYLPTGAGKTYIAVLVLKHLCAPLNISWKNGGKITILLVNTVALVHQHGEYLKRHTPFKVGEYSGELNVDFWSKDVWDKQCDDHKILIMTCQILTSAVERKVLDLDRVNLLIFDECHRAVNDQPMRQLMKNFQYVANKPRVLGLTATLLNGNCAPLRVKEMVQSLEVTYHSKVATVDELKDVLGYSTNPTEKIICYYAKKPSEITRIATTFLEDSAHTLKKLTLDSTNVPAPENLEHLDPIKGQKELANLLSDAVIHITMLGTYGGLQGISAHTIQIECMKKFCDDENFCHVLNAVTTSLTYAKVLLSKELSGDISKDIFNLSSPKVIELFKILKEYQQKSQEELCAIIFVQRRFTAKVLYHLLKLLAENLEEFSFLKPNFVVGQNSNPFNNTRETLYLTKVNREIIQGFFSKEFNILVSSNVLEEGIDVPTCTLVIKFDEPLDYRSYIQSKGRARHKDSLYCMMVEQSLYAKYVDKYDTFQKIESELNKYLIGQNDTRDGPSERDIQELYNEDELPPYYVDGPGSAHVNMVSAVSLLSTYCNSFEGDAYTSYAPNWYTEKKPPYIRVIIEMPTVCPYLKPIKGEFLKNKKQAKRSAALNACKILHAIGELDNNLRPIKRTELAEETDFLFKHWPAAKEKTAGHKKNVRLHQIHVPRCCKGRIIPATQVYLHIINLSPNFDLSNMSDSAMADLYSSNSCFGIITSNMFPNICRFPVYVKSGEIKVDIIRNVKTISLFPKDLEDIRRFNYLIYNDILCLLKKFLVINNEDSFLIVPIDKEHAQIDFDLIQEHKKLKDRFREPTLEERLALDVSETTFFNKIVTPWYRKDDTEYLVTNICRDLDAHSPFPGNYPDYMSYYKSHYQRTILNPKYPLIRVEALSSRTNCLKPRSLTDKKNKDSFLNYIIHLVPELVVVQDFPANLWLQAKLLPSIFDKLFQIFRADELRATIGKATNIGISSTKQWKPLQLDKHLINYEIDRSPVDEVDTDENVEVLNMEKILSLTYMLNKEVVANTLQEEYPWEKSEEPVDIERNLNVTLMDIQYYLNFIKEPVHPIQRQIMNSPMRQKPAITYDVDFVPERIKMLNIALNQKGPELADIYRALATAKCNDIVNLERLETLGDSFLKFIVTLFIYLKYPKYNEGRSTTLKGQMVSNKNLYYLAKNRRLGSYLKYFDLKPKEDWCPPGFCLPEPLRTKSVDTAALLTITIPETEQITGILSEETVNAIQKEIARNMTPEENCNHSINYYLGEQQISDKFVSDSVESLLGVYLESCGVPGAILMVKWLEIIPNSINMSELFSQPPPNPVLNPNATQSNIDFHLPTYQELEKNLGYTFKNRAYLLQALTHSSYTPNRITKCYQTLEFLGDAVLDFLITMYIYETGEHLNPGDLTDLRSALVNNITFACFAVRCSFHKYLLAINNKLQAYIDKFIKYQENKNFSVDDDVLILLNEDDFHIAEYVDVPKVLGDLFESLVGAVFLDSGMNLQVVWDVFYRIMWKEINLFRNNVPKNAIRMLHETPGAHPAFQ</sequence>
<dbReference type="EMBL" id="CM043021">
    <property type="protein sequence ID" value="KAI4458167.1"/>
    <property type="molecule type" value="Genomic_DNA"/>
</dbReference>
<keyword evidence="2" id="KW-1185">Reference proteome</keyword>
<gene>
    <name evidence="1" type="ORF">MML48_7g00016256</name>
</gene>
<comment type="caution">
    <text evidence="1">The sequence shown here is derived from an EMBL/GenBank/DDBJ whole genome shotgun (WGS) entry which is preliminary data.</text>
</comment>